<reference evidence="1 2" key="1">
    <citation type="submission" date="2021-06" db="EMBL/GenBank/DDBJ databases">
        <authorList>
            <person name="Kallberg Y."/>
            <person name="Tangrot J."/>
            <person name="Rosling A."/>
        </authorList>
    </citation>
    <scope>NUCLEOTIDE SEQUENCE [LARGE SCALE GENOMIC DNA]</scope>
    <source>
        <strain evidence="1 2">120-4 pot B 10/14</strain>
    </source>
</reference>
<dbReference type="EMBL" id="CAJVQB010141171">
    <property type="protein sequence ID" value="CAG8854680.1"/>
    <property type="molecule type" value="Genomic_DNA"/>
</dbReference>
<name>A0ABN7XIS2_GIGMA</name>
<protein>
    <submittedName>
        <fullName evidence="1">35767_t:CDS:1</fullName>
    </submittedName>
</protein>
<evidence type="ECO:0000313" key="2">
    <source>
        <dbReference type="Proteomes" id="UP000789901"/>
    </source>
</evidence>
<proteinExistence type="predicted"/>
<sequence>PRGRNLGSCWLGNNSGRLLRTFVSSYSPGGPDNSFVAERIHKIVYKIVQLEAHRGHNYCERS</sequence>
<keyword evidence="2" id="KW-1185">Reference proteome</keyword>
<organism evidence="1 2">
    <name type="scientific">Gigaspora margarita</name>
    <dbReference type="NCBI Taxonomy" id="4874"/>
    <lineage>
        <taxon>Eukaryota</taxon>
        <taxon>Fungi</taxon>
        <taxon>Fungi incertae sedis</taxon>
        <taxon>Mucoromycota</taxon>
        <taxon>Glomeromycotina</taxon>
        <taxon>Glomeromycetes</taxon>
        <taxon>Diversisporales</taxon>
        <taxon>Gigasporaceae</taxon>
        <taxon>Gigaspora</taxon>
    </lineage>
</organism>
<accession>A0ABN7XIS2</accession>
<comment type="caution">
    <text evidence="1">The sequence shown here is derived from an EMBL/GenBank/DDBJ whole genome shotgun (WGS) entry which is preliminary data.</text>
</comment>
<evidence type="ECO:0000313" key="1">
    <source>
        <dbReference type="EMBL" id="CAG8854680.1"/>
    </source>
</evidence>
<dbReference type="Proteomes" id="UP000789901">
    <property type="component" value="Unassembled WGS sequence"/>
</dbReference>
<feature type="non-terminal residue" evidence="1">
    <location>
        <position position="1"/>
    </location>
</feature>
<gene>
    <name evidence="1" type="ORF">GMARGA_LOCUS43501</name>
</gene>
<feature type="non-terminal residue" evidence="1">
    <location>
        <position position="62"/>
    </location>
</feature>